<organism evidence="1 2">
    <name type="scientific">Dysgonomonas termitidis</name>
    <dbReference type="NCBI Taxonomy" id="1516126"/>
    <lineage>
        <taxon>Bacteria</taxon>
        <taxon>Pseudomonadati</taxon>
        <taxon>Bacteroidota</taxon>
        <taxon>Bacteroidia</taxon>
        <taxon>Bacteroidales</taxon>
        <taxon>Dysgonomonadaceae</taxon>
        <taxon>Dysgonomonas</taxon>
    </lineage>
</organism>
<sequence>MKNSINFIENPEELNQFDMEQIRGGYKAEDKACGVHCTGSSCNARASAAEDQLAIC</sequence>
<dbReference type="RefSeq" id="WP_379998337.1">
    <property type="nucleotide sequence ID" value="NZ_JBHSGN010000094.1"/>
</dbReference>
<dbReference type="EMBL" id="JBHSGN010000094">
    <property type="protein sequence ID" value="MFC4675259.1"/>
    <property type="molecule type" value="Genomic_DNA"/>
</dbReference>
<gene>
    <name evidence="1" type="ORF">ACFO6W_16295</name>
</gene>
<keyword evidence="2" id="KW-1185">Reference proteome</keyword>
<evidence type="ECO:0000313" key="1">
    <source>
        <dbReference type="EMBL" id="MFC4675259.1"/>
    </source>
</evidence>
<reference evidence="2" key="1">
    <citation type="journal article" date="2019" name="Int. J. Syst. Evol. Microbiol.">
        <title>The Global Catalogue of Microorganisms (GCM) 10K type strain sequencing project: providing services to taxonomists for standard genome sequencing and annotation.</title>
        <authorList>
            <consortium name="The Broad Institute Genomics Platform"/>
            <consortium name="The Broad Institute Genome Sequencing Center for Infectious Disease"/>
            <person name="Wu L."/>
            <person name="Ma J."/>
        </authorList>
    </citation>
    <scope>NUCLEOTIDE SEQUENCE [LARGE SCALE GENOMIC DNA]</scope>
    <source>
        <strain evidence="2">CCUG 66188</strain>
    </source>
</reference>
<comment type="caution">
    <text evidence="1">The sequence shown here is derived from an EMBL/GenBank/DDBJ whole genome shotgun (WGS) entry which is preliminary data.</text>
</comment>
<protein>
    <recommendedName>
        <fullName evidence="3">Bacteriocin</fullName>
    </recommendedName>
</protein>
<evidence type="ECO:0000313" key="2">
    <source>
        <dbReference type="Proteomes" id="UP001596023"/>
    </source>
</evidence>
<name>A0ABV9KZA0_9BACT</name>
<evidence type="ECO:0008006" key="3">
    <source>
        <dbReference type="Google" id="ProtNLM"/>
    </source>
</evidence>
<dbReference type="Proteomes" id="UP001596023">
    <property type="component" value="Unassembled WGS sequence"/>
</dbReference>
<accession>A0ABV9KZA0</accession>
<proteinExistence type="predicted"/>